<gene>
    <name evidence="1" type="ORF">FOL01_0824</name>
</gene>
<dbReference type="RefSeq" id="WP_075269517.1">
    <property type="nucleotide sequence ID" value="NZ_CP014332.1"/>
</dbReference>
<accession>A0A1L6RAY6</accession>
<evidence type="ECO:0000313" key="1">
    <source>
        <dbReference type="EMBL" id="APS41683.1"/>
    </source>
</evidence>
<proteinExistence type="predicted"/>
<dbReference type="KEGG" id="wjo:FOL01_0824"/>
<reference evidence="1 2" key="1">
    <citation type="submission" date="2016-02" db="EMBL/GenBank/DDBJ databases">
        <title>Complete Genome Sequence of Weissella jogaejeotgali FOL01.</title>
        <authorList>
            <person name="Lee J.-H."/>
            <person name="Ku H.-J."/>
        </authorList>
    </citation>
    <scope>NUCLEOTIDE SEQUENCE [LARGE SCALE GENOMIC DNA]</scope>
    <source>
        <strain evidence="1 2">FOL01</strain>
    </source>
</reference>
<keyword evidence="2" id="KW-1185">Reference proteome</keyword>
<sequence>MLFLIIMLIIGLWWWKSSRRIKQTIAKVQEQSSVQGKQQATHGANVFDGEFEEIKTNHRP</sequence>
<dbReference type="AlphaFoldDB" id="A0A1L6RAY6"/>
<organism evidence="1 2">
    <name type="scientific">Weissella jogaejeotgali</name>
    <dbReference type="NCBI Taxonomy" id="1631871"/>
    <lineage>
        <taxon>Bacteria</taxon>
        <taxon>Bacillati</taxon>
        <taxon>Bacillota</taxon>
        <taxon>Bacilli</taxon>
        <taxon>Lactobacillales</taxon>
        <taxon>Lactobacillaceae</taxon>
        <taxon>Weissella</taxon>
    </lineage>
</organism>
<protein>
    <submittedName>
        <fullName evidence="1">Uncharacterized protein</fullName>
    </submittedName>
</protein>
<dbReference type="OrthoDB" id="9940260at2"/>
<dbReference type="EMBL" id="CP014332">
    <property type="protein sequence ID" value="APS41683.1"/>
    <property type="molecule type" value="Genomic_DNA"/>
</dbReference>
<evidence type="ECO:0000313" key="2">
    <source>
        <dbReference type="Proteomes" id="UP000185473"/>
    </source>
</evidence>
<dbReference type="STRING" id="1631871.FOL01_0824"/>
<dbReference type="Proteomes" id="UP000185473">
    <property type="component" value="Chromosome"/>
</dbReference>
<name>A0A1L6RAY6_9LACO</name>